<dbReference type="STRING" id="1294273.roselon_01009"/>
<protein>
    <submittedName>
        <fullName evidence="1">Uncharacterized protein</fullName>
    </submittedName>
</protein>
<organism evidence="1 2">
    <name type="scientific">Roseicyclus elongatus DSM 19469</name>
    <dbReference type="NCBI Taxonomy" id="1294273"/>
    <lineage>
        <taxon>Bacteria</taxon>
        <taxon>Pseudomonadati</taxon>
        <taxon>Pseudomonadota</taxon>
        <taxon>Alphaproteobacteria</taxon>
        <taxon>Rhodobacterales</taxon>
        <taxon>Roseobacteraceae</taxon>
        <taxon>Roseicyclus</taxon>
    </lineage>
</organism>
<accession>W8RQK1</accession>
<dbReference type="KEGG" id="red:roselon_01009"/>
<reference evidence="1 2" key="1">
    <citation type="submission" date="2013-03" db="EMBL/GenBank/DDBJ databases">
        <authorList>
            <person name="Fiebig A."/>
            <person name="Goeker M."/>
            <person name="Klenk H.-P.P."/>
        </authorList>
    </citation>
    <scope>NUCLEOTIDE SEQUENCE [LARGE SCALE GENOMIC DNA]</scope>
    <source>
        <strain evidence="2">DSM 19469</strain>
    </source>
</reference>
<keyword evidence="2" id="KW-1185">Reference proteome</keyword>
<gene>
    <name evidence="1" type="ORF">roselon_01009</name>
</gene>
<proteinExistence type="predicted"/>
<dbReference type="AlphaFoldDB" id="W8RQK1"/>
<dbReference type="PATRIC" id="fig|1294273.3.peg.989"/>
<name>W8RQK1_9RHOB</name>
<dbReference type="EMBL" id="CP004372">
    <property type="protein sequence ID" value="AHM03409.1"/>
    <property type="molecule type" value="Genomic_DNA"/>
</dbReference>
<evidence type="ECO:0000313" key="1">
    <source>
        <dbReference type="EMBL" id="AHM03409.1"/>
    </source>
</evidence>
<dbReference type="HOGENOM" id="CLU_1179493_0_0_5"/>
<dbReference type="Proteomes" id="UP000019593">
    <property type="component" value="Chromosome"/>
</dbReference>
<evidence type="ECO:0000313" key="2">
    <source>
        <dbReference type="Proteomes" id="UP000019593"/>
    </source>
</evidence>
<sequence length="235" mass="25779">MRVCAGHGPAAIASGLALWCRCGRRGWSRGLRSLYRRFGSCIGADFGPGRSRYGQLRAGRRRCHPVDPRRRRHLRWRKPGLRHLRAWIRAWCKIWRRVGQGWHEGRARRGLGLNACGGRFCLRQGGRRAFGRWPRGRGRNGAGHRGLGAGARRLQRREPGRGSAVGVVTSGGDCHCSRRAATLSGLACKCAISCPPAPGPPPPPGSDRCSARPACNPADRIRKLPISIIRLMAAP</sequence>